<keyword evidence="5" id="KW-1185">Reference proteome</keyword>
<keyword evidence="1" id="KW-1133">Transmembrane helix</keyword>
<organism evidence="4 5">
    <name type="scientific">Brevibacillus thermoruber</name>
    <dbReference type="NCBI Taxonomy" id="33942"/>
    <lineage>
        <taxon>Bacteria</taxon>
        <taxon>Bacillati</taxon>
        <taxon>Bacillota</taxon>
        <taxon>Bacilli</taxon>
        <taxon>Bacillales</taxon>
        <taxon>Paenibacillaceae</taxon>
        <taxon>Brevibacillus</taxon>
    </lineage>
</organism>
<feature type="chain" id="PRO_5040919620" description="DUF7408 domain-containing protein" evidence="2">
    <location>
        <begin position="29"/>
        <end position="789"/>
    </location>
</feature>
<dbReference type="RefSeq" id="WP_029098214.1">
    <property type="nucleotide sequence ID" value="NZ_JAPYYP010000003.1"/>
</dbReference>
<evidence type="ECO:0000256" key="1">
    <source>
        <dbReference type="SAM" id="Phobius"/>
    </source>
</evidence>
<evidence type="ECO:0000259" key="3">
    <source>
        <dbReference type="Pfam" id="PF24157"/>
    </source>
</evidence>
<keyword evidence="2" id="KW-0732">Signal</keyword>
<dbReference type="AlphaFoldDB" id="A0A9X3Z2B0"/>
<keyword evidence="1" id="KW-0812">Transmembrane</keyword>
<name>A0A9X3Z2B0_9BACL</name>
<dbReference type="Proteomes" id="UP001151071">
    <property type="component" value="Unassembled WGS sequence"/>
</dbReference>
<reference evidence="4" key="1">
    <citation type="submission" date="2022-12" db="EMBL/GenBank/DDBJ databases">
        <title>Draft genome sequence of the thermophilic strain Brevibacillus thermoruber HT42, isolated from Los Humeros, Puebla, Mexico, with biotechnological potential.</title>
        <authorList>
            <person name="Lara Sanchez J."/>
            <person name="Solis Palacios R."/>
            <person name="Bustos Baena A.S."/>
            <person name="Ruz Baez A.E."/>
            <person name="Espinosa Luna G."/>
            <person name="Oliart Ros R.M."/>
        </authorList>
    </citation>
    <scope>NUCLEOTIDE SEQUENCE</scope>
    <source>
        <strain evidence="4">HT42</strain>
    </source>
</reference>
<dbReference type="InterPro" id="IPR029062">
    <property type="entry name" value="Class_I_gatase-like"/>
</dbReference>
<protein>
    <recommendedName>
        <fullName evidence="3">DUF7408 domain-containing protein</fullName>
    </recommendedName>
</protein>
<evidence type="ECO:0000313" key="5">
    <source>
        <dbReference type="Proteomes" id="UP001151071"/>
    </source>
</evidence>
<dbReference type="Pfam" id="PF24157">
    <property type="entry name" value="DUF7408"/>
    <property type="match status" value="1"/>
</dbReference>
<dbReference type="EMBL" id="JAPYYP010000003">
    <property type="protein sequence ID" value="MDA5107581.1"/>
    <property type="molecule type" value="Genomic_DNA"/>
</dbReference>
<keyword evidence="1" id="KW-0472">Membrane</keyword>
<sequence>MNTAKSKHWLLHMCVCLLLLAGLPDSRAATAQAEAAVQLSVTAGIGGDYKEAGMVPVQVTVSNGGADVEGNLVVAANGGNGDDFSVGYYQPVSVAKGATKQVTITVRGDEIGPHTYVALMQGDDIVAKTSIGGRRHSPDTLFVGVLAADPDTANFLGAMPQTAFPNPVRVVPMKAEQFPAAKVQLEMIDILVLNNFALDGLNGQQVQAIRDWTASGGMLVLAGGAHYNKTAGALADLSPVEVTGVTSLATLSSLAVEKNKPLVLEKPFTVSTANLKTGSVIYAEGGVPLMAVRSLGEGKVLYVAYDLAEEPVASWSGNGRFWAEALTRAFGAALQRTDLDPMNDMWGLSEAADRIPALQLPDVKWMALFFGCYALLAGPVFFYLLRRKRKQGYMWVAVPVFAVITGAGIFSYGALQRGTGALVHQTGIIQMQGDGQARIKAVTALFVPTSGDYELEVKGGGKVWPILYRYGDEASPQAWVSMQSDRTLVQFRDVEFWSMRKVGTEQVVTDAGSFVSDLVYADGALKGTVTNKTKYALRDVAIVSGSQVQKVPELAPGSSVQVNLPFNPAQTGSTVLPYRNNRVFLPPHVDAHNPYETSREGVMINELEQGKGFQPASLMLVGWTRTPAVETDVKNRRFQADSLTLVTQPLSLKPSPDGYVVYPAGTIVPVKTGSSVKVEDQGDGYMMQAGDITLDFPIEPGEKRLKITNIYLYTWSNDNTRFDKQVYNWKTHSFDPFDKAFANNTMTGDKTPVYLSPDGTLRIRFSHGYNDYRHLGIPVISVEGKVMRP</sequence>
<dbReference type="Gene3D" id="3.40.50.880">
    <property type="match status" value="1"/>
</dbReference>
<evidence type="ECO:0000256" key="2">
    <source>
        <dbReference type="SAM" id="SignalP"/>
    </source>
</evidence>
<proteinExistence type="predicted"/>
<dbReference type="SUPFAM" id="SSF52317">
    <property type="entry name" value="Class I glutamine amidotransferase-like"/>
    <property type="match status" value="1"/>
</dbReference>
<gene>
    <name evidence="4" type="ORF">O3V59_04345</name>
</gene>
<evidence type="ECO:0000313" key="4">
    <source>
        <dbReference type="EMBL" id="MDA5107581.1"/>
    </source>
</evidence>
<feature type="transmembrane region" description="Helical" evidence="1">
    <location>
        <begin position="392"/>
        <end position="415"/>
    </location>
</feature>
<accession>A0A9X3Z2B0</accession>
<feature type="signal peptide" evidence="2">
    <location>
        <begin position="1"/>
        <end position="28"/>
    </location>
</feature>
<comment type="caution">
    <text evidence="4">The sequence shown here is derived from an EMBL/GenBank/DDBJ whole genome shotgun (WGS) entry which is preliminary data.</text>
</comment>
<feature type="transmembrane region" description="Helical" evidence="1">
    <location>
        <begin position="365"/>
        <end position="385"/>
    </location>
</feature>
<feature type="domain" description="DUF7408" evidence="3">
    <location>
        <begin position="185"/>
        <end position="305"/>
    </location>
</feature>
<dbReference type="InterPro" id="IPR055831">
    <property type="entry name" value="DUF7408"/>
</dbReference>